<dbReference type="AlphaFoldDB" id="A0A1A9UJ60"/>
<sequence length="103" mass="11558">MIHRQSIKHSYKGLFAQQSTIADGMNVFVVKKVLLNYFATIALPATLPFRLQAKHKFSSSTILSPSQQNTFIPSSLVVKASIITIMNLLSEFSVRQQKLDTVF</sequence>
<keyword evidence="3" id="KW-1185">Reference proteome</keyword>
<name>A0A1A9UJ60_GLOAU</name>
<evidence type="ECO:0000313" key="3">
    <source>
        <dbReference type="Proteomes" id="UP000078200"/>
    </source>
</evidence>
<proteinExistence type="predicted"/>
<keyword evidence="1" id="KW-1133">Transmembrane helix</keyword>
<keyword evidence="1" id="KW-0812">Transmembrane</keyword>
<protein>
    <submittedName>
        <fullName evidence="2">Uncharacterized protein</fullName>
    </submittedName>
</protein>
<dbReference type="Proteomes" id="UP000078200">
    <property type="component" value="Unassembled WGS sequence"/>
</dbReference>
<organism evidence="2 3">
    <name type="scientific">Glossina austeni</name>
    <name type="common">Savannah tsetse fly</name>
    <dbReference type="NCBI Taxonomy" id="7395"/>
    <lineage>
        <taxon>Eukaryota</taxon>
        <taxon>Metazoa</taxon>
        <taxon>Ecdysozoa</taxon>
        <taxon>Arthropoda</taxon>
        <taxon>Hexapoda</taxon>
        <taxon>Insecta</taxon>
        <taxon>Pterygota</taxon>
        <taxon>Neoptera</taxon>
        <taxon>Endopterygota</taxon>
        <taxon>Diptera</taxon>
        <taxon>Brachycera</taxon>
        <taxon>Muscomorpha</taxon>
        <taxon>Hippoboscoidea</taxon>
        <taxon>Glossinidae</taxon>
        <taxon>Glossina</taxon>
    </lineage>
</organism>
<feature type="transmembrane region" description="Helical" evidence="1">
    <location>
        <begin position="33"/>
        <end position="51"/>
    </location>
</feature>
<evidence type="ECO:0000256" key="1">
    <source>
        <dbReference type="SAM" id="Phobius"/>
    </source>
</evidence>
<accession>A0A1A9UJ60</accession>
<dbReference type="VEuPathDB" id="VectorBase:GAUT006553"/>
<feature type="transmembrane region" description="Helical" evidence="1">
    <location>
        <begin position="71"/>
        <end position="89"/>
    </location>
</feature>
<evidence type="ECO:0000313" key="2">
    <source>
        <dbReference type="EnsemblMetazoa" id="GAUT006553-PA"/>
    </source>
</evidence>
<dbReference type="EnsemblMetazoa" id="GAUT006553-RA">
    <property type="protein sequence ID" value="GAUT006553-PA"/>
    <property type="gene ID" value="GAUT006553"/>
</dbReference>
<keyword evidence="1" id="KW-0472">Membrane</keyword>
<reference evidence="2" key="1">
    <citation type="submission" date="2020-05" db="UniProtKB">
        <authorList>
            <consortium name="EnsemblMetazoa"/>
        </authorList>
    </citation>
    <scope>IDENTIFICATION</scope>
    <source>
        <strain evidence="2">TTRI</strain>
    </source>
</reference>